<dbReference type="EMBL" id="JAUEDM010000009">
    <property type="protein sequence ID" value="KAK3312243.1"/>
    <property type="molecule type" value="Genomic_DNA"/>
</dbReference>
<dbReference type="AlphaFoldDB" id="A0AAE0LYB4"/>
<proteinExistence type="predicted"/>
<accession>A0AAE0LYB4</accession>
<keyword evidence="2" id="KW-1185">Reference proteome</keyword>
<name>A0AAE0LYB4_9PEZI</name>
<sequence>MVPDDLFGNVLSILDVGPAFVRTPCDLVAMSLDFHVVGAAPEALNQKVGFHPFAEAVLKGRLGAEILVE</sequence>
<reference evidence="1" key="1">
    <citation type="journal article" date="2023" name="Mol. Phylogenet. Evol.">
        <title>Genome-scale phylogeny and comparative genomics of the fungal order Sordariales.</title>
        <authorList>
            <person name="Hensen N."/>
            <person name="Bonometti L."/>
            <person name="Westerberg I."/>
            <person name="Brannstrom I.O."/>
            <person name="Guillou S."/>
            <person name="Cros-Aarteil S."/>
            <person name="Calhoun S."/>
            <person name="Haridas S."/>
            <person name="Kuo A."/>
            <person name="Mondo S."/>
            <person name="Pangilinan J."/>
            <person name="Riley R."/>
            <person name="LaButti K."/>
            <person name="Andreopoulos B."/>
            <person name="Lipzen A."/>
            <person name="Chen C."/>
            <person name="Yan M."/>
            <person name="Daum C."/>
            <person name="Ng V."/>
            <person name="Clum A."/>
            <person name="Steindorff A."/>
            <person name="Ohm R.A."/>
            <person name="Martin F."/>
            <person name="Silar P."/>
            <person name="Natvig D.O."/>
            <person name="Lalanne C."/>
            <person name="Gautier V."/>
            <person name="Ament-Velasquez S.L."/>
            <person name="Kruys A."/>
            <person name="Hutchinson M.I."/>
            <person name="Powell A.J."/>
            <person name="Barry K."/>
            <person name="Miller A.N."/>
            <person name="Grigoriev I.V."/>
            <person name="Debuchy R."/>
            <person name="Gladieux P."/>
            <person name="Hiltunen Thoren M."/>
            <person name="Johannesson H."/>
        </authorList>
    </citation>
    <scope>NUCLEOTIDE SEQUENCE</scope>
    <source>
        <strain evidence="1">CBS 118394</strain>
    </source>
</reference>
<organism evidence="1 2">
    <name type="scientific">Apodospora peruviana</name>
    <dbReference type="NCBI Taxonomy" id="516989"/>
    <lineage>
        <taxon>Eukaryota</taxon>
        <taxon>Fungi</taxon>
        <taxon>Dikarya</taxon>
        <taxon>Ascomycota</taxon>
        <taxon>Pezizomycotina</taxon>
        <taxon>Sordariomycetes</taxon>
        <taxon>Sordariomycetidae</taxon>
        <taxon>Sordariales</taxon>
        <taxon>Lasiosphaeriaceae</taxon>
        <taxon>Apodospora</taxon>
    </lineage>
</organism>
<evidence type="ECO:0000313" key="2">
    <source>
        <dbReference type="Proteomes" id="UP001283341"/>
    </source>
</evidence>
<evidence type="ECO:0000313" key="1">
    <source>
        <dbReference type="EMBL" id="KAK3312243.1"/>
    </source>
</evidence>
<comment type="caution">
    <text evidence="1">The sequence shown here is derived from an EMBL/GenBank/DDBJ whole genome shotgun (WGS) entry which is preliminary data.</text>
</comment>
<protein>
    <submittedName>
        <fullName evidence="1">Uncharacterized protein</fullName>
    </submittedName>
</protein>
<reference evidence="1" key="2">
    <citation type="submission" date="2023-06" db="EMBL/GenBank/DDBJ databases">
        <authorList>
            <consortium name="Lawrence Berkeley National Laboratory"/>
            <person name="Haridas S."/>
            <person name="Hensen N."/>
            <person name="Bonometti L."/>
            <person name="Westerberg I."/>
            <person name="Brannstrom I.O."/>
            <person name="Guillou S."/>
            <person name="Cros-Aarteil S."/>
            <person name="Calhoun S."/>
            <person name="Kuo A."/>
            <person name="Mondo S."/>
            <person name="Pangilinan J."/>
            <person name="Riley R."/>
            <person name="Labutti K."/>
            <person name="Andreopoulos B."/>
            <person name="Lipzen A."/>
            <person name="Chen C."/>
            <person name="Yanf M."/>
            <person name="Daum C."/>
            <person name="Ng V."/>
            <person name="Clum A."/>
            <person name="Steindorff A."/>
            <person name="Ohm R."/>
            <person name="Martin F."/>
            <person name="Silar P."/>
            <person name="Natvig D."/>
            <person name="Lalanne C."/>
            <person name="Gautier V."/>
            <person name="Ament-Velasquez S.L."/>
            <person name="Kruys A."/>
            <person name="Hutchinson M.I."/>
            <person name="Powell A.J."/>
            <person name="Barry K."/>
            <person name="Miller A.N."/>
            <person name="Grigoriev I.V."/>
            <person name="Debuchy R."/>
            <person name="Gladieux P."/>
            <person name="Thoren M.H."/>
            <person name="Johannesson H."/>
        </authorList>
    </citation>
    <scope>NUCLEOTIDE SEQUENCE</scope>
    <source>
        <strain evidence="1">CBS 118394</strain>
    </source>
</reference>
<dbReference type="Proteomes" id="UP001283341">
    <property type="component" value="Unassembled WGS sequence"/>
</dbReference>
<gene>
    <name evidence="1" type="ORF">B0H66DRAFT_608526</name>
</gene>